<name>A0A6P4DCV6_ARADU</name>
<dbReference type="RefSeq" id="XP_015964906.1">
    <property type="nucleotide sequence ID" value="XM_016109420.1"/>
</dbReference>
<organism evidence="1 2">
    <name type="scientific">Arachis duranensis</name>
    <name type="common">Wild peanut</name>
    <dbReference type="NCBI Taxonomy" id="130453"/>
    <lineage>
        <taxon>Eukaryota</taxon>
        <taxon>Viridiplantae</taxon>
        <taxon>Streptophyta</taxon>
        <taxon>Embryophyta</taxon>
        <taxon>Tracheophyta</taxon>
        <taxon>Spermatophyta</taxon>
        <taxon>Magnoliopsida</taxon>
        <taxon>eudicotyledons</taxon>
        <taxon>Gunneridae</taxon>
        <taxon>Pentapetalae</taxon>
        <taxon>rosids</taxon>
        <taxon>fabids</taxon>
        <taxon>Fabales</taxon>
        <taxon>Fabaceae</taxon>
        <taxon>Papilionoideae</taxon>
        <taxon>50 kb inversion clade</taxon>
        <taxon>dalbergioids sensu lato</taxon>
        <taxon>Dalbergieae</taxon>
        <taxon>Pterocarpus clade</taxon>
        <taxon>Arachis</taxon>
    </lineage>
</organism>
<accession>A0A6P4DCV6</accession>
<reference evidence="2" key="2">
    <citation type="submission" date="2025-08" db="UniProtKB">
        <authorList>
            <consortium name="RefSeq"/>
        </authorList>
    </citation>
    <scope>IDENTIFICATION</scope>
    <source>
        <tissue evidence="2">Whole plant</tissue>
    </source>
</reference>
<evidence type="ECO:0000313" key="1">
    <source>
        <dbReference type="Proteomes" id="UP000515211"/>
    </source>
</evidence>
<reference evidence="1" key="1">
    <citation type="journal article" date="2016" name="Nat. Genet.">
        <title>The genome sequences of Arachis duranensis and Arachis ipaensis, the diploid ancestors of cultivated peanut.</title>
        <authorList>
            <person name="Bertioli D.J."/>
            <person name="Cannon S.B."/>
            <person name="Froenicke L."/>
            <person name="Huang G."/>
            <person name="Farmer A.D."/>
            <person name="Cannon E.K."/>
            <person name="Liu X."/>
            <person name="Gao D."/>
            <person name="Clevenger J."/>
            <person name="Dash S."/>
            <person name="Ren L."/>
            <person name="Moretzsohn M.C."/>
            <person name="Shirasawa K."/>
            <person name="Huang W."/>
            <person name="Vidigal B."/>
            <person name="Abernathy B."/>
            <person name="Chu Y."/>
            <person name="Niederhuth C.E."/>
            <person name="Umale P."/>
            <person name="Araujo A.C."/>
            <person name="Kozik A."/>
            <person name="Kim K.D."/>
            <person name="Burow M.D."/>
            <person name="Varshney R.K."/>
            <person name="Wang X."/>
            <person name="Zhang X."/>
            <person name="Barkley N."/>
            <person name="Guimaraes P.M."/>
            <person name="Isobe S."/>
            <person name="Guo B."/>
            <person name="Liao B."/>
            <person name="Stalker H.T."/>
            <person name="Schmitz R.J."/>
            <person name="Scheffler B.E."/>
            <person name="Leal-Bertioli S.C."/>
            <person name="Xun X."/>
            <person name="Jackson S.A."/>
            <person name="Michelmore R."/>
            <person name="Ozias-Akins P."/>
        </authorList>
    </citation>
    <scope>NUCLEOTIDE SEQUENCE [LARGE SCALE GENOMIC DNA]</scope>
    <source>
        <strain evidence="1">cv. V14167</strain>
    </source>
</reference>
<dbReference type="InterPro" id="IPR021109">
    <property type="entry name" value="Peptidase_aspartic_dom_sf"/>
</dbReference>
<proteinExistence type="predicted"/>
<evidence type="ECO:0000313" key="2">
    <source>
        <dbReference type="RefSeq" id="XP_015964906.1"/>
    </source>
</evidence>
<dbReference type="Proteomes" id="UP000515211">
    <property type="component" value="Chromosome 1"/>
</dbReference>
<dbReference type="PANTHER" id="PTHR33067:SF9">
    <property type="entry name" value="RNA-DIRECTED DNA POLYMERASE"/>
    <property type="match status" value="1"/>
</dbReference>
<gene>
    <name evidence="2" type="primary">LOC107488661</name>
</gene>
<protein>
    <submittedName>
        <fullName evidence="2">Uncharacterized protein LOC107488661</fullName>
    </submittedName>
</protein>
<dbReference type="KEGG" id="adu:107488661"/>
<dbReference type="PANTHER" id="PTHR33067">
    <property type="entry name" value="RNA-DIRECTED DNA POLYMERASE-RELATED"/>
    <property type="match status" value="1"/>
</dbReference>
<keyword evidence="1" id="KW-1185">Reference proteome</keyword>
<dbReference type="GeneID" id="107488661"/>
<dbReference type="CDD" id="cd00303">
    <property type="entry name" value="retropepsin_like"/>
    <property type="match status" value="1"/>
</dbReference>
<sequence>MKDILSHKNDWRETETVFLTKECSAIIQNSLPEKVKDLGSFMILCTLCNACTRTTLCDLGASIKLIPASLIKKLCLIEKVKPTCICLQLADGSIKIPSGVIEDMIVRVGPFAFPTDFVVLDMEGHKSASLILGRLFLVTGRTFIDVEKGEVTLRVNEKKFILNVVKAMQHQDTLKECMSIDVVDSLVKEVNMAESLKEGLNDILTDEQPDLEDPLEIPKEKEKSPKLELKPLPSFLKYAFLGDGDTYPTASWFANIVNYKAIRFIPKEFNRKQALKLMHDAKY</sequence>
<dbReference type="Gene3D" id="2.40.70.10">
    <property type="entry name" value="Acid Proteases"/>
    <property type="match status" value="1"/>
</dbReference>
<dbReference type="AlphaFoldDB" id="A0A6P4DCV6"/>